<dbReference type="RefSeq" id="WP_191181053.1">
    <property type="nucleotide sequence ID" value="NZ_JACXXP010000037.1"/>
</dbReference>
<evidence type="ECO:0000256" key="1">
    <source>
        <dbReference type="SAM" id="Phobius"/>
    </source>
</evidence>
<organism evidence="3 5">
    <name type="scientific">Chryseobacterium muglaense</name>
    <dbReference type="NCBI Taxonomy" id="2893752"/>
    <lineage>
        <taxon>Bacteria</taxon>
        <taxon>Pseudomonadati</taxon>
        <taxon>Bacteroidota</taxon>
        <taxon>Flavobacteriia</taxon>
        <taxon>Flavobacteriales</taxon>
        <taxon>Weeksellaceae</taxon>
        <taxon>Chryseobacterium group</taxon>
        <taxon>Chryseobacterium</taxon>
    </lineage>
</organism>
<protein>
    <submittedName>
        <fullName evidence="3">HXXEE domain-containing protein</fullName>
    </submittedName>
</protein>
<accession>A0A9Q3YU64</accession>
<feature type="transmembrane region" description="Helical" evidence="1">
    <location>
        <begin position="9"/>
        <end position="29"/>
    </location>
</feature>
<evidence type="ECO:0000313" key="2">
    <source>
        <dbReference type="EMBL" id="MBD3906655.1"/>
    </source>
</evidence>
<feature type="transmembrane region" description="Helical" evidence="1">
    <location>
        <begin position="106"/>
        <end position="123"/>
    </location>
</feature>
<evidence type="ECO:0000313" key="3">
    <source>
        <dbReference type="EMBL" id="MCC9035542.1"/>
    </source>
</evidence>
<keyword evidence="1" id="KW-0472">Membrane</keyword>
<keyword evidence="1" id="KW-1133">Transmembrane helix</keyword>
<reference evidence="4" key="2">
    <citation type="submission" date="2023-07" db="EMBL/GenBank/DDBJ databases">
        <title>Description of novel Chryseobacterium sp. strain C-2.</title>
        <authorList>
            <person name="Saticioglu I.B."/>
        </authorList>
    </citation>
    <scope>NUCLEOTIDE SEQUENCE [LARGE SCALE GENOMIC DNA]</scope>
    <source>
        <strain evidence="4">C-2</strain>
    </source>
</reference>
<gene>
    <name evidence="2" type="ORF">IEW27_18905</name>
    <name evidence="3" type="ORF">LNP80_14925</name>
</gene>
<dbReference type="EMBL" id="JACXXP010000037">
    <property type="protein sequence ID" value="MBD3906655.1"/>
    <property type="molecule type" value="Genomic_DNA"/>
</dbReference>
<reference evidence="2" key="3">
    <citation type="submission" date="2024-05" db="EMBL/GenBank/DDBJ databases">
        <title>Description of novel Chryseobacterium sp. strain C-2.</title>
        <authorList>
            <person name="Saticioglu I.B."/>
        </authorList>
    </citation>
    <scope>NUCLEOTIDE SEQUENCE</scope>
    <source>
        <strain evidence="2">C-2</strain>
    </source>
</reference>
<comment type="caution">
    <text evidence="3">The sequence shown here is derived from an EMBL/GenBank/DDBJ whole genome shotgun (WGS) entry which is preliminary data.</text>
</comment>
<evidence type="ECO:0000313" key="5">
    <source>
        <dbReference type="Proteomes" id="UP001107960"/>
    </source>
</evidence>
<dbReference type="AlphaFoldDB" id="A0A9Q3YU64"/>
<dbReference type="Pfam" id="PF13787">
    <property type="entry name" value="HXXEE"/>
    <property type="match status" value="1"/>
</dbReference>
<dbReference type="EMBL" id="JAJJML010000001">
    <property type="protein sequence ID" value="MCC9035542.1"/>
    <property type="molecule type" value="Genomic_DNA"/>
</dbReference>
<name>A0A9Q3YU64_9FLAO</name>
<dbReference type="Proteomes" id="UP000603715">
    <property type="component" value="Unassembled WGS sequence"/>
</dbReference>
<feature type="transmembrane region" description="Helical" evidence="1">
    <location>
        <begin position="135"/>
        <end position="155"/>
    </location>
</feature>
<dbReference type="Proteomes" id="UP001107960">
    <property type="component" value="Unassembled WGS sequence"/>
</dbReference>
<keyword evidence="1" id="KW-0812">Transmembrane</keyword>
<keyword evidence="4" id="KW-1185">Reference proteome</keyword>
<proteinExistence type="predicted"/>
<reference evidence="3" key="1">
    <citation type="submission" date="2021-11" db="EMBL/GenBank/DDBJ databases">
        <title>Description of novel Chryseobacterium species.</title>
        <authorList>
            <person name="Saticioglu I.B."/>
            <person name="Ay H."/>
            <person name="Altun S."/>
            <person name="Duman M."/>
        </authorList>
    </citation>
    <scope>NUCLEOTIDE SEQUENCE</scope>
    <source>
        <strain evidence="3">C-39</strain>
    </source>
</reference>
<evidence type="ECO:0000313" key="4">
    <source>
        <dbReference type="Proteomes" id="UP000603715"/>
    </source>
</evidence>
<feature type="transmembrane region" description="Helical" evidence="1">
    <location>
        <begin position="167"/>
        <end position="188"/>
    </location>
</feature>
<sequence length="223" mass="25687">MNSNFYRNNWYYIGGVLFLILGVILAVFWNDFDVLRRLTIMSFMAVLAHEFEEYGFPGGFPSMYNLVFRPSGDNPALGPLNQKSAIFANVTIAYPLWGLPILFPDVIWLGLAPILFGMGQIILHGIQFNIKMRSIYNPGVFTTVFMFWPVGVYYIHYIYTNGLIEWWTFPVAIVLFIVTLIFGVSLPVTNWFNRKDPKDAFSEKEMSRFGVAEKLQKLHSKKV</sequence>
<dbReference type="InterPro" id="IPR025671">
    <property type="entry name" value="HXXEE"/>
</dbReference>